<protein>
    <submittedName>
        <fullName evidence="1">1266_t:CDS:1</fullName>
    </submittedName>
</protein>
<name>A0A9N9G9T2_9GLOM</name>
<reference evidence="1" key="1">
    <citation type="submission" date="2021-06" db="EMBL/GenBank/DDBJ databases">
        <authorList>
            <person name="Kallberg Y."/>
            <person name="Tangrot J."/>
            <person name="Rosling A."/>
        </authorList>
    </citation>
    <scope>NUCLEOTIDE SEQUENCE</scope>
    <source>
        <strain evidence="1">AZ414A</strain>
    </source>
</reference>
<keyword evidence="2" id="KW-1185">Reference proteome</keyword>
<gene>
    <name evidence="1" type="ORF">DEBURN_LOCUS9080</name>
</gene>
<dbReference type="Proteomes" id="UP000789706">
    <property type="component" value="Unassembled WGS sequence"/>
</dbReference>
<dbReference type="OrthoDB" id="6606584at2759"/>
<comment type="caution">
    <text evidence="1">The sequence shown here is derived from an EMBL/GenBank/DDBJ whole genome shotgun (WGS) entry which is preliminary data.</text>
</comment>
<sequence>MNVIFTKILDDDVKFAKTIIISRLKFDEITDRGKKKESYKVVLPFNINGHAYYYGHSTDTRIIGGDDQVSFHYGIETRHWFIQELNYDGKMEPKATNGT</sequence>
<evidence type="ECO:0000313" key="2">
    <source>
        <dbReference type="Proteomes" id="UP000789706"/>
    </source>
</evidence>
<evidence type="ECO:0000313" key="1">
    <source>
        <dbReference type="EMBL" id="CAG8591521.1"/>
    </source>
</evidence>
<accession>A0A9N9G9T2</accession>
<dbReference type="AlphaFoldDB" id="A0A9N9G9T2"/>
<dbReference type="EMBL" id="CAJVPK010001571">
    <property type="protein sequence ID" value="CAG8591521.1"/>
    <property type="molecule type" value="Genomic_DNA"/>
</dbReference>
<organism evidence="1 2">
    <name type="scientific">Diversispora eburnea</name>
    <dbReference type="NCBI Taxonomy" id="1213867"/>
    <lineage>
        <taxon>Eukaryota</taxon>
        <taxon>Fungi</taxon>
        <taxon>Fungi incertae sedis</taxon>
        <taxon>Mucoromycota</taxon>
        <taxon>Glomeromycotina</taxon>
        <taxon>Glomeromycetes</taxon>
        <taxon>Diversisporales</taxon>
        <taxon>Diversisporaceae</taxon>
        <taxon>Diversispora</taxon>
    </lineage>
</organism>
<proteinExistence type="predicted"/>